<feature type="transmembrane region" description="Helical" evidence="1">
    <location>
        <begin position="261"/>
        <end position="283"/>
    </location>
</feature>
<feature type="transmembrane region" description="Helical" evidence="1">
    <location>
        <begin position="160"/>
        <end position="178"/>
    </location>
</feature>
<name>A0A1M6MNG3_PARC5</name>
<evidence type="ECO:0000313" key="2">
    <source>
        <dbReference type="EMBL" id="SHJ84992.1"/>
    </source>
</evidence>
<gene>
    <name evidence="2" type="ORF">SAMN02745912_01340</name>
</gene>
<organism evidence="2 3">
    <name type="scientific">Paramaledivibacter caminithermalis (strain DSM 15212 / CIP 107654 / DViRD3)</name>
    <name type="common">Clostridium caminithermale</name>
    <dbReference type="NCBI Taxonomy" id="1121301"/>
    <lineage>
        <taxon>Bacteria</taxon>
        <taxon>Bacillati</taxon>
        <taxon>Bacillota</taxon>
        <taxon>Clostridia</taxon>
        <taxon>Peptostreptococcales</taxon>
        <taxon>Caminicellaceae</taxon>
        <taxon>Paramaledivibacter</taxon>
    </lineage>
</organism>
<accession>A0A1M6MNG3</accession>
<protein>
    <submittedName>
        <fullName evidence="2">Uncharacterized protein</fullName>
    </submittedName>
</protein>
<feature type="transmembrane region" description="Helical" evidence="1">
    <location>
        <begin position="121"/>
        <end position="139"/>
    </location>
</feature>
<dbReference type="Pfam" id="PF04143">
    <property type="entry name" value="Sulf_transp"/>
    <property type="match status" value="1"/>
</dbReference>
<keyword evidence="1" id="KW-0472">Membrane</keyword>
<feature type="transmembrane region" description="Helical" evidence="1">
    <location>
        <begin position="55"/>
        <end position="74"/>
    </location>
</feature>
<keyword evidence="1" id="KW-1133">Transmembrane helix</keyword>
<dbReference type="Proteomes" id="UP000184465">
    <property type="component" value="Unassembled WGS sequence"/>
</dbReference>
<feature type="transmembrane region" description="Helical" evidence="1">
    <location>
        <begin position="7"/>
        <end position="25"/>
    </location>
</feature>
<evidence type="ECO:0000313" key="3">
    <source>
        <dbReference type="Proteomes" id="UP000184465"/>
    </source>
</evidence>
<dbReference type="InterPro" id="IPR007272">
    <property type="entry name" value="Sulf_transp_TsuA/YedE"/>
</dbReference>
<evidence type="ECO:0000256" key="1">
    <source>
        <dbReference type="SAM" id="Phobius"/>
    </source>
</evidence>
<feature type="transmembrane region" description="Helical" evidence="1">
    <location>
        <begin position="225"/>
        <end position="249"/>
    </location>
</feature>
<dbReference type="NCBIfam" id="TIGR04112">
    <property type="entry name" value="seleno_YedE"/>
    <property type="match status" value="1"/>
</dbReference>
<sequence length="359" mass="37819">MKEKKGIILTGAVVGIIAVLLVKFGNPQNMGFCIACFIRDISGALGFHRAAVVQYLRPEVMGLVLGAFLMAYGNKEFNSKGGSSPFTRFILGIIVMIGALIFLGCPLRMVLRIAGGDLNAIVGLVGFVLGIGLGIVFLNKGFNLKRSYRLSMAEGFAFPIVNVLLIILLLTAPTLLFFSEKGPGSMSAPILLSLAAGLIVGSLAQRTRLCMVGGIRDLILFKDTYLISGFITIILFALIGNIALGYFKLGFASQPVAHGDALWNFLGMVLCGWGSVLLGGCPLRQLILAGEGNTDSAIAVIGMLVGAAIAHNFKLASSPKGPTPQGQIAVIICFVILGLIAYLNSEMATHKKKGDVSIG</sequence>
<dbReference type="OrthoDB" id="3190590at2"/>
<dbReference type="InterPro" id="IPR026366">
    <property type="entry name" value="Seleno_YedE"/>
</dbReference>
<feature type="transmembrane region" description="Helical" evidence="1">
    <location>
        <begin position="86"/>
        <end position="109"/>
    </location>
</feature>
<reference evidence="2 3" key="1">
    <citation type="submission" date="2016-11" db="EMBL/GenBank/DDBJ databases">
        <authorList>
            <person name="Jaros S."/>
            <person name="Januszkiewicz K."/>
            <person name="Wedrychowicz H."/>
        </authorList>
    </citation>
    <scope>NUCLEOTIDE SEQUENCE [LARGE SCALE GENOMIC DNA]</scope>
    <source>
        <strain evidence="2 3">DSM 15212</strain>
    </source>
</reference>
<keyword evidence="1" id="KW-0812">Transmembrane</keyword>
<feature type="transmembrane region" description="Helical" evidence="1">
    <location>
        <begin position="295"/>
        <end position="313"/>
    </location>
</feature>
<feature type="transmembrane region" description="Helical" evidence="1">
    <location>
        <begin position="184"/>
        <end position="204"/>
    </location>
</feature>
<proteinExistence type="predicted"/>
<feature type="transmembrane region" description="Helical" evidence="1">
    <location>
        <begin position="325"/>
        <end position="343"/>
    </location>
</feature>
<dbReference type="STRING" id="1121301.SAMN02745912_01340"/>
<dbReference type="RefSeq" id="WP_073148204.1">
    <property type="nucleotide sequence ID" value="NZ_FRAG01000011.1"/>
</dbReference>
<keyword evidence="3" id="KW-1185">Reference proteome</keyword>
<dbReference type="AlphaFoldDB" id="A0A1M6MNG3"/>
<dbReference type="EMBL" id="FRAG01000011">
    <property type="protein sequence ID" value="SHJ84992.1"/>
    <property type="molecule type" value="Genomic_DNA"/>
</dbReference>